<organism evidence="1 2">
    <name type="scientific">Rudaeicoccus suwonensis</name>
    <dbReference type="NCBI Taxonomy" id="657409"/>
    <lineage>
        <taxon>Bacteria</taxon>
        <taxon>Bacillati</taxon>
        <taxon>Actinomycetota</taxon>
        <taxon>Actinomycetes</taxon>
        <taxon>Micrococcales</taxon>
        <taxon>Dermacoccaceae</taxon>
        <taxon>Rudaeicoccus</taxon>
    </lineage>
</organism>
<gene>
    <name evidence="1" type="ORF">BKA23_3229</name>
</gene>
<dbReference type="GO" id="GO:0016791">
    <property type="term" value="F:phosphatase activity"/>
    <property type="evidence" value="ECO:0007669"/>
    <property type="project" value="TreeGrafter"/>
</dbReference>
<dbReference type="PANTHER" id="PTHR10000">
    <property type="entry name" value="PHOSPHOSERINE PHOSPHATASE"/>
    <property type="match status" value="1"/>
</dbReference>
<dbReference type="GO" id="GO:0000287">
    <property type="term" value="F:magnesium ion binding"/>
    <property type="evidence" value="ECO:0007669"/>
    <property type="project" value="TreeGrafter"/>
</dbReference>
<reference evidence="1 2" key="1">
    <citation type="submission" date="2019-06" db="EMBL/GenBank/DDBJ databases">
        <title>Sequencing the genomes of 1000 actinobacteria strains.</title>
        <authorList>
            <person name="Klenk H.-P."/>
        </authorList>
    </citation>
    <scope>NUCLEOTIDE SEQUENCE [LARGE SCALE GENOMIC DNA]</scope>
    <source>
        <strain evidence="1 2">DSM 19560</strain>
    </source>
</reference>
<dbReference type="InterPro" id="IPR036412">
    <property type="entry name" value="HAD-like_sf"/>
</dbReference>
<accession>A0A561DX02</accession>
<evidence type="ECO:0008006" key="3">
    <source>
        <dbReference type="Google" id="ProtNLM"/>
    </source>
</evidence>
<name>A0A561DX02_9MICO</name>
<dbReference type="GO" id="GO:0005829">
    <property type="term" value="C:cytosol"/>
    <property type="evidence" value="ECO:0007669"/>
    <property type="project" value="TreeGrafter"/>
</dbReference>
<sequence length="271" mass="28667">MPDPGHNPSRPALVASDLDGTLLHSDGTISARTADAWCRMPSIGIQTVMVTARPPRWTHFLADLMGEHGTAICANGAFVYDVRSRKVLQSHTIDSAVVQELAGSIRRRIPEVAFAAELATGKFVEPAYPELHPEDAPAVVHCGPVSELPPDAAVGKLLARAPGRYDEAFVTQVAGIVGDLAVVAYSGVGGLAEISAPRVTKAVGLARWAEALGIQRDAVWAFGDMPNDLPMLSWAGRSYAMANAHPLVVEAATHRCAANDDDGVARVLEIL</sequence>
<dbReference type="InterPro" id="IPR023214">
    <property type="entry name" value="HAD_sf"/>
</dbReference>
<dbReference type="EMBL" id="VIVQ01000004">
    <property type="protein sequence ID" value="TWE07862.1"/>
    <property type="molecule type" value="Genomic_DNA"/>
</dbReference>
<dbReference type="Proteomes" id="UP000318297">
    <property type="component" value="Unassembled WGS sequence"/>
</dbReference>
<dbReference type="Gene3D" id="3.30.1240.10">
    <property type="match status" value="1"/>
</dbReference>
<dbReference type="RefSeq" id="WP_145230291.1">
    <property type="nucleotide sequence ID" value="NZ_VIVQ01000004.1"/>
</dbReference>
<dbReference type="OrthoDB" id="3180855at2"/>
<comment type="caution">
    <text evidence="1">The sequence shown here is derived from an EMBL/GenBank/DDBJ whole genome shotgun (WGS) entry which is preliminary data.</text>
</comment>
<evidence type="ECO:0000313" key="1">
    <source>
        <dbReference type="EMBL" id="TWE07862.1"/>
    </source>
</evidence>
<dbReference type="PANTHER" id="PTHR10000:SF8">
    <property type="entry name" value="HAD SUPERFAMILY HYDROLASE-LIKE, TYPE 3"/>
    <property type="match status" value="1"/>
</dbReference>
<dbReference type="AlphaFoldDB" id="A0A561DX02"/>
<keyword evidence="2" id="KW-1185">Reference proteome</keyword>
<protein>
    <recommendedName>
        <fullName evidence="3">Cof subfamily protein (Haloacid dehalogenase superfamily)/HAD superfamily hydrolase (TIGR01484 family)</fullName>
    </recommendedName>
</protein>
<proteinExistence type="predicted"/>
<evidence type="ECO:0000313" key="2">
    <source>
        <dbReference type="Proteomes" id="UP000318297"/>
    </source>
</evidence>
<dbReference type="Gene3D" id="3.40.50.1000">
    <property type="entry name" value="HAD superfamily/HAD-like"/>
    <property type="match status" value="1"/>
</dbReference>
<dbReference type="SUPFAM" id="SSF56784">
    <property type="entry name" value="HAD-like"/>
    <property type="match status" value="1"/>
</dbReference>
<dbReference type="Pfam" id="PF08282">
    <property type="entry name" value="Hydrolase_3"/>
    <property type="match status" value="1"/>
</dbReference>